<comment type="caution">
    <text evidence="1">The sequence shown here is derived from an EMBL/GenBank/DDBJ whole genome shotgun (WGS) entry which is preliminary data.</text>
</comment>
<dbReference type="EMBL" id="AWQX01000216">
    <property type="protein sequence ID" value="EST27144.1"/>
    <property type="molecule type" value="Genomic_DNA"/>
</dbReference>
<gene>
    <name evidence="1" type="ORF">M878_25895</name>
</gene>
<evidence type="ECO:0000313" key="2">
    <source>
        <dbReference type="Proteomes" id="UP000017984"/>
    </source>
</evidence>
<dbReference type="AlphaFoldDB" id="V6KDR7"/>
<dbReference type="STRING" id="1352936.M878_25895"/>
<dbReference type="Proteomes" id="UP000017984">
    <property type="component" value="Chromosome"/>
</dbReference>
<evidence type="ECO:0008006" key="3">
    <source>
        <dbReference type="Google" id="ProtNLM"/>
    </source>
</evidence>
<sequence>MREETGIAAVPQGIQLFDARSAVNTIDLFALLPRQDEETLPEPAATTEATEWLVVEEAVELAFPAHTAVMRMYLSDGHAAYSAAAA</sequence>
<keyword evidence="2" id="KW-1185">Reference proteome</keyword>
<evidence type="ECO:0000313" key="1">
    <source>
        <dbReference type="EMBL" id="EST27144.1"/>
    </source>
</evidence>
<proteinExistence type="predicted"/>
<organism evidence="1 2">
    <name type="scientific">Streptomyces roseochromogenus subsp. oscitans DS 12.976</name>
    <dbReference type="NCBI Taxonomy" id="1352936"/>
    <lineage>
        <taxon>Bacteria</taxon>
        <taxon>Bacillati</taxon>
        <taxon>Actinomycetota</taxon>
        <taxon>Actinomycetes</taxon>
        <taxon>Kitasatosporales</taxon>
        <taxon>Streptomycetaceae</taxon>
        <taxon>Streptomyces</taxon>
    </lineage>
</organism>
<dbReference type="HOGENOM" id="CLU_2496661_0_0_11"/>
<reference evidence="1 2" key="1">
    <citation type="journal article" date="2014" name="Genome Announc.">
        <title>Draft Genome Sequence of Streptomyces roseochromogenes subsp. oscitans DS 12.976, Producer of the Aminocoumarin Antibiotic Clorobiocin.</title>
        <authorList>
            <person name="Ruckert C."/>
            <person name="Kalinowski J."/>
            <person name="Heide L."/>
            <person name="Apel A.K."/>
        </authorList>
    </citation>
    <scope>NUCLEOTIDE SEQUENCE [LARGE SCALE GENOMIC DNA]</scope>
    <source>
        <strain evidence="1 2">DS 12.976</strain>
    </source>
</reference>
<accession>V6KDR7</accession>
<dbReference type="PATRIC" id="fig|1352936.5.peg.5402"/>
<protein>
    <recommendedName>
        <fullName evidence="3">Nudix hydrolase domain-containing protein</fullName>
    </recommendedName>
</protein>
<name>V6KDR7_STRRC</name>